<keyword evidence="4" id="KW-0067">ATP-binding</keyword>
<evidence type="ECO:0000256" key="3">
    <source>
        <dbReference type="ARBA" id="ARBA00022741"/>
    </source>
</evidence>
<dbReference type="PANTHER" id="PTHR45639:SF3">
    <property type="entry name" value="HYPOXIA UP-REGULATED PROTEIN 1"/>
    <property type="match status" value="1"/>
</dbReference>
<dbReference type="CGD" id="CAL0000184682">
    <property type="gene designation" value="LHS1"/>
</dbReference>
<dbReference type="GO" id="GO:0140662">
    <property type="term" value="F:ATP-dependent protein folding chaperone"/>
    <property type="evidence" value="ECO:0007669"/>
    <property type="project" value="InterPro"/>
</dbReference>
<dbReference type="PROSITE" id="PS01036">
    <property type="entry name" value="HSP70_3"/>
    <property type="match status" value="1"/>
</dbReference>
<evidence type="ECO:0000256" key="5">
    <source>
        <dbReference type="ARBA" id="ARBA00023186"/>
    </source>
</evidence>
<feature type="compositionally biased region" description="Polar residues" evidence="6">
    <location>
        <begin position="900"/>
        <end position="919"/>
    </location>
</feature>
<dbReference type="PANTHER" id="PTHR45639">
    <property type="entry name" value="HSC70CB, ISOFORM G-RELATED"/>
    <property type="match status" value="1"/>
</dbReference>
<dbReference type="GO" id="GO:0005524">
    <property type="term" value="F:ATP binding"/>
    <property type="evidence" value="ECO:0007669"/>
    <property type="project" value="UniProtKB-KW"/>
</dbReference>
<feature type="region of interest" description="Disordered" evidence="6">
    <location>
        <begin position="546"/>
        <end position="580"/>
    </location>
</feature>
<accession>A0A1D8PGU0</accession>
<evidence type="ECO:0000256" key="2">
    <source>
        <dbReference type="ARBA" id="ARBA00022729"/>
    </source>
</evidence>
<proteinExistence type="predicted"/>
<dbReference type="InterPro" id="IPR013126">
    <property type="entry name" value="Hsp_70_fam"/>
</dbReference>
<dbReference type="PRINTS" id="PR00301">
    <property type="entry name" value="HEATSHOCK70"/>
</dbReference>
<dbReference type="KEGG" id="cal:CAALFM_C202760WA"/>
<dbReference type="Gene3D" id="3.30.30.30">
    <property type="match status" value="1"/>
</dbReference>
<feature type="compositionally biased region" description="Basic and acidic residues" evidence="6">
    <location>
        <begin position="920"/>
        <end position="932"/>
    </location>
</feature>
<evidence type="ECO:0000256" key="1">
    <source>
        <dbReference type="ARBA" id="ARBA00004319"/>
    </source>
</evidence>
<keyword evidence="2" id="KW-0732">Signal</keyword>
<dbReference type="GO" id="GO:0005788">
    <property type="term" value="C:endoplasmic reticulum lumen"/>
    <property type="evidence" value="ECO:0007669"/>
    <property type="project" value="UniProtKB-SubCell"/>
</dbReference>
<protein>
    <submittedName>
        <fullName evidence="8">Hsp70 family chaperone</fullName>
    </submittedName>
</protein>
<dbReference type="GO" id="GO:0005737">
    <property type="term" value="C:cytoplasm"/>
    <property type="evidence" value="ECO:0000318"/>
    <property type="project" value="GO_Central"/>
</dbReference>
<keyword evidence="3" id="KW-0547">Nucleotide-binding</keyword>
<dbReference type="AlphaFoldDB" id="A0A1D8PGU0"/>
<dbReference type="GO" id="GO:0044183">
    <property type="term" value="F:protein folding chaperone"/>
    <property type="evidence" value="ECO:0000318"/>
    <property type="project" value="GO_Central"/>
</dbReference>
<dbReference type="GO" id="GO:0042026">
    <property type="term" value="P:protein refolding"/>
    <property type="evidence" value="ECO:0000318"/>
    <property type="project" value="GO_Central"/>
</dbReference>
<dbReference type="GO" id="GO:0005886">
    <property type="term" value="C:plasma membrane"/>
    <property type="evidence" value="ECO:0000318"/>
    <property type="project" value="GO_Central"/>
</dbReference>
<dbReference type="OrthoDB" id="10262720at2759"/>
<evidence type="ECO:0000313" key="8">
    <source>
        <dbReference type="EMBL" id="AOW27313.1"/>
    </source>
</evidence>
<evidence type="ECO:0000313" key="9">
    <source>
        <dbReference type="Proteomes" id="UP000000559"/>
    </source>
</evidence>
<dbReference type="SMR" id="A0A1D8PGU0"/>
<dbReference type="GeneID" id="3643032"/>
<dbReference type="GO" id="GO:0005829">
    <property type="term" value="C:cytosol"/>
    <property type="evidence" value="ECO:0000318"/>
    <property type="project" value="GO_Central"/>
</dbReference>
<dbReference type="VEuPathDB" id="FungiDB:C2_02760W_A"/>
<dbReference type="Gene3D" id="3.30.420.40">
    <property type="match status" value="2"/>
</dbReference>
<dbReference type="FunCoup" id="A0A1D8PGU0">
    <property type="interactions" value="230"/>
</dbReference>
<dbReference type="InterPro" id="IPR043129">
    <property type="entry name" value="ATPase_NBD"/>
</dbReference>
<reference evidence="8 9" key="3">
    <citation type="journal article" date="2013" name="Genome Biol.">
        <title>Assembly of a phased diploid Candida albicans genome facilitates allele-specific measurements and provides a simple model for repeat and indel structure.</title>
        <authorList>
            <person name="Muzzey D."/>
            <person name="Schwartz K."/>
            <person name="Weissman J.S."/>
            <person name="Sherlock G."/>
        </authorList>
    </citation>
    <scope>NUCLEOTIDE SEQUENCE [LARGE SCALE GENOMIC DNA]</scope>
    <source>
        <strain evidence="9">SC5314 / ATCC MYA-2876</strain>
    </source>
</reference>
<dbReference type="SUPFAM" id="SSF100934">
    <property type="entry name" value="Heat shock protein 70kD (HSP70), C-terminal subdomain"/>
    <property type="match status" value="1"/>
</dbReference>
<feature type="compositionally biased region" description="Low complexity" evidence="6">
    <location>
        <begin position="564"/>
        <end position="577"/>
    </location>
</feature>
<feature type="compositionally biased region" description="Acidic residues" evidence="6">
    <location>
        <begin position="883"/>
        <end position="894"/>
    </location>
</feature>
<reference evidence="8 9" key="1">
    <citation type="journal article" date="2004" name="Proc. Natl. Acad. Sci. U.S.A.">
        <title>The diploid genome sequence of Candida albicans.</title>
        <authorList>
            <person name="Jones T."/>
            <person name="Federspiel N.A."/>
            <person name="Chibana H."/>
            <person name="Dungan J."/>
            <person name="Kalman S."/>
            <person name="Magee B.B."/>
            <person name="Newport G."/>
            <person name="Thorstenson Y.R."/>
            <person name="Agabian N."/>
            <person name="Magee P.T."/>
            <person name="Davis R.W."/>
            <person name="Scherer S."/>
        </authorList>
    </citation>
    <scope>NUCLEOTIDE SEQUENCE [LARGE SCALE GENOMIC DNA]</scope>
    <source>
        <strain evidence="9">SC5314 / ATCC MYA-2876</strain>
    </source>
</reference>
<organism evidence="8 9">
    <name type="scientific">Candida albicans (strain SC5314 / ATCC MYA-2876)</name>
    <name type="common">Yeast</name>
    <dbReference type="NCBI Taxonomy" id="237561"/>
    <lineage>
        <taxon>Eukaryota</taxon>
        <taxon>Fungi</taxon>
        <taxon>Dikarya</taxon>
        <taxon>Ascomycota</taxon>
        <taxon>Saccharomycotina</taxon>
        <taxon>Pichiomycetes</taxon>
        <taxon>Debaryomycetaceae</taxon>
        <taxon>Candida/Lodderomyces clade</taxon>
        <taxon>Candida</taxon>
    </lineage>
</organism>
<dbReference type="STRING" id="237561.A0A1D8PGU0"/>
<dbReference type="GO" id="GO:0016887">
    <property type="term" value="F:ATP hydrolysis activity"/>
    <property type="evidence" value="ECO:0000318"/>
    <property type="project" value="GO_Central"/>
</dbReference>
<dbReference type="eggNOG" id="KOG0104">
    <property type="taxonomic scope" value="Eukaryota"/>
</dbReference>
<reference evidence="8 9" key="2">
    <citation type="journal article" date="2007" name="Genome Biol.">
        <title>Assembly of the Candida albicans genome into sixteen supercontigs aligned on the eight chromosomes.</title>
        <authorList>
            <person name="van het Hoog M."/>
            <person name="Rast T.J."/>
            <person name="Martchenko M."/>
            <person name="Grindle S."/>
            <person name="Dignard D."/>
            <person name="Hogues H."/>
            <person name="Cuomo C."/>
            <person name="Berriman M."/>
            <person name="Scherer S."/>
            <person name="Magee B.B."/>
            <person name="Whiteway M."/>
            <person name="Chibana H."/>
            <person name="Nantel A."/>
            <person name="Magee P.T."/>
        </authorList>
    </citation>
    <scope>GENOME REANNOTATION</scope>
    <source>
        <strain evidence="9">SC5314 / ATCC MYA-2876</strain>
    </source>
</reference>
<feature type="compositionally biased region" description="Acidic residues" evidence="6">
    <location>
        <begin position="553"/>
        <end position="563"/>
    </location>
</feature>
<feature type="region of interest" description="Disordered" evidence="6">
    <location>
        <begin position="862"/>
        <end position="932"/>
    </location>
</feature>
<evidence type="ECO:0000256" key="6">
    <source>
        <dbReference type="SAM" id="MobiDB-lite"/>
    </source>
</evidence>
<dbReference type="GO" id="GO:0005634">
    <property type="term" value="C:nucleus"/>
    <property type="evidence" value="ECO:0000318"/>
    <property type="project" value="GO_Central"/>
</dbReference>
<evidence type="ECO:0000256" key="4">
    <source>
        <dbReference type="ARBA" id="ARBA00022840"/>
    </source>
</evidence>
<dbReference type="CDD" id="cd10230">
    <property type="entry name" value="ASKHA_NBD_HSP70_HYOU1"/>
    <property type="match status" value="1"/>
</dbReference>
<dbReference type="InParanoid" id="A0A1D8PGU0"/>
<dbReference type="InterPro" id="IPR029048">
    <property type="entry name" value="HSP70_C_sf"/>
</dbReference>
<name>A0A1D8PGU0_CANAL</name>
<sequence length="932" mass="104806">MKGSLFIFYILSIVFCAILGIDYGQQFTKAVLLAPGVPFEIVLTDEGKRKDLSGLCIRKVSNNDLERVYGSQMGSLVTRFPHNCILDLKQLLGKSIDDPSVNQYLKNHFVKLVADEARNGIKFDLGFNNSTLEFSVEEILAMNLNEIKSRALNDLEANPHAAALVEDVAVSIPPFASQAVRQAYLDSLALANFSNVLGLVEEGTSVALNYITNKKLDKDSYDNVKHYYLIYDVGAGYTTTTLFSFTPKSIGQSVLEIESIGYDEMLGGKTLTNSAYSLVLEKFLNQFNLEESDLTDKIAARLQDTAEKAKIILSANSDFQTTLESVYNEKDFKLSITRQEFEDINADIMNHIADPVLKTVLEAGLKVDDIEYVILNGGSTRVPFIQKHIATLVGENKISKSVNTDESSALGTTAKALRLKAGVSSGKDMILLEKSFSNFEVGLNDQEETKVVFAKGATIGNTTRVHLGKISEDRIAISLYENGALIKSYNFDDLLSKAKKLDCKLIEDKNIFGKLSLDNNKIFDLVGLEVECSSGKEGSFFDKLMKKGHSENDEGSDNQEESTPENSTNSTKNSNSSKKVRSPKVIYVPVSKPSYPHIKPIGRVAKQSLLDKLAYLKAQDELKIATDHIKNELEGQCYKLREFIETHHSELLQELSEQDLEETTTFVGDLIEWLDFESDDSTLDELNSKVDEVNSKFSEVRRYKEIATTDLSKEGLKKLYDDSSNLIMKIQTSMLEFGTKISEVREKYEDAGLDFDKANERIKQILTGKGEDKMLSFDKTLKSYKQVITEIAKVLEYDDKDFSKVAKSQLYSYHEKLAKGVADMFADVISIESLHLDRMELFNQHFEQLLERKKQQELRRKLREAQKAAKEEQKEQETKPEEVEIIEEEDEVVEEVPKQTTTDDSLEQNTNSVDENSSTENKKKPDVEHDEL</sequence>
<keyword evidence="5" id="KW-0143">Chaperone</keyword>
<keyword evidence="9" id="KW-1185">Reference proteome</keyword>
<dbReference type="EMBL" id="CP017624">
    <property type="protein sequence ID" value="AOW27313.1"/>
    <property type="molecule type" value="Genomic_DNA"/>
</dbReference>
<dbReference type="Proteomes" id="UP000000559">
    <property type="component" value="Chromosome 2"/>
</dbReference>
<evidence type="ECO:0000313" key="7">
    <source>
        <dbReference type="CGD" id="CAL0000184682"/>
    </source>
</evidence>
<dbReference type="Pfam" id="PF00012">
    <property type="entry name" value="HSP70"/>
    <property type="match status" value="1"/>
</dbReference>
<dbReference type="RefSeq" id="XP_715370.2">
    <property type="nucleotide sequence ID" value="XM_710277.2"/>
</dbReference>
<dbReference type="Gene3D" id="1.20.1270.10">
    <property type="match status" value="1"/>
</dbReference>
<dbReference type="Gene3D" id="3.90.640.10">
    <property type="entry name" value="Actin, Chain A, domain 4"/>
    <property type="match status" value="1"/>
</dbReference>
<gene>
    <name evidence="7 8" type="primary">LHS1</name>
    <name evidence="8" type="ordered locus">CAALFM_C202760WA</name>
    <name evidence="7" type="ordered locus">orf19.13252</name>
</gene>
<dbReference type="SUPFAM" id="SSF53067">
    <property type="entry name" value="Actin-like ATPase domain"/>
    <property type="match status" value="2"/>
</dbReference>
<dbReference type="GO" id="GO:0031072">
    <property type="term" value="F:heat shock protein binding"/>
    <property type="evidence" value="ECO:0000318"/>
    <property type="project" value="GO_Central"/>
</dbReference>
<comment type="subcellular location">
    <subcellularLocation>
        <location evidence="1">Endoplasmic reticulum lumen</location>
    </subcellularLocation>
</comment>
<feature type="compositionally biased region" description="Basic and acidic residues" evidence="6">
    <location>
        <begin position="862"/>
        <end position="882"/>
    </location>
</feature>
<dbReference type="InterPro" id="IPR018181">
    <property type="entry name" value="Heat_shock_70_CS"/>
</dbReference>